<gene>
    <name evidence="2" type="ORF">I302_04689</name>
</gene>
<feature type="compositionally biased region" description="Low complexity" evidence="1">
    <location>
        <begin position="738"/>
        <end position="756"/>
    </location>
</feature>
<feature type="compositionally biased region" description="Basic and acidic residues" evidence="1">
    <location>
        <begin position="469"/>
        <end position="478"/>
    </location>
</feature>
<feature type="compositionally biased region" description="Polar residues" evidence="1">
    <location>
        <begin position="420"/>
        <end position="438"/>
    </location>
</feature>
<feature type="region of interest" description="Disordered" evidence="1">
    <location>
        <begin position="467"/>
        <end position="505"/>
    </location>
</feature>
<feature type="region of interest" description="Disordered" evidence="1">
    <location>
        <begin position="668"/>
        <end position="758"/>
    </location>
</feature>
<dbReference type="OrthoDB" id="10652785at2759"/>
<reference evidence="2" key="2">
    <citation type="submission" date="2014-01" db="EMBL/GenBank/DDBJ databases">
        <title>Evolution of pathogenesis and genome organization in the Tremellales.</title>
        <authorList>
            <person name="Cuomo C."/>
            <person name="Litvintseva A."/>
            <person name="Heitman J."/>
            <person name="Chen Y."/>
            <person name="Sun S."/>
            <person name="Springer D."/>
            <person name="Dromer F."/>
            <person name="Young S."/>
            <person name="Zeng Q."/>
            <person name="Chapman S."/>
            <person name="Gujja S."/>
            <person name="Saif S."/>
            <person name="Birren B."/>
        </authorList>
    </citation>
    <scope>NUCLEOTIDE SEQUENCE</scope>
    <source>
        <strain evidence="2">CBS 10118</strain>
    </source>
</reference>
<feature type="compositionally biased region" description="Polar residues" evidence="1">
    <location>
        <begin position="41"/>
        <end position="58"/>
    </location>
</feature>
<name>A0A1B9G7I9_9TREE</name>
<dbReference type="EMBL" id="KI894020">
    <property type="protein sequence ID" value="OCF26997.1"/>
    <property type="molecule type" value="Genomic_DNA"/>
</dbReference>
<feature type="region of interest" description="Disordered" evidence="1">
    <location>
        <begin position="135"/>
        <end position="212"/>
    </location>
</feature>
<feature type="compositionally biased region" description="Low complexity" evidence="1">
    <location>
        <begin position="10"/>
        <end position="23"/>
    </location>
</feature>
<feature type="region of interest" description="Disordered" evidence="1">
    <location>
        <begin position="280"/>
        <end position="318"/>
    </location>
</feature>
<evidence type="ECO:0000256" key="1">
    <source>
        <dbReference type="SAM" id="MobiDB-lite"/>
    </source>
</evidence>
<feature type="region of interest" description="Disordered" evidence="1">
    <location>
        <begin position="1"/>
        <end position="66"/>
    </location>
</feature>
<reference evidence="2" key="1">
    <citation type="submission" date="2013-07" db="EMBL/GenBank/DDBJ databases">
        <title>The Genome Sequence of Cryptococcus bestiolae CBS10118.</title>
        <authorList>
            <consortium name="The Broad Institute Genome Sequencing Platform"/>
            <person name="Cuomo C."/>
            <person name="Litvintseva A."/>
            <person name="Chen Y."/>
            <person name="Heitman J."/>
            <person name="Sun S."/>
            <person name="Springer D."/>
            <person name="Dromer F."/>
            <person name="Young S.K."/>
            <person name="Zeng Q."/>
            <person name="Gargeya S."/>
            <person name="Fitzgerald M."/>
            <person name="Abouelleil A."/>
            <person name="Alvarado L."/>
            <person name="Berlin A.M."/>
            <person name="Chapman S.B."/>
            <person name="Dewar J."/>
            <person name="Goldberg J."/>
            <person name="Griggs A."/>
            <person name="Gujja S."/>
            <person name="Hansen M."/>
            <person name="Howarth C."/>
            <person name="Imamovic A."/>
            <person name="Larimer J."/>
            <person name="McCowan C."/>
            <person name="Murphy C."/>
            <person name="Pearson M."/>
            <person name="Priest M."/>
            <person name="Roberts A."/>
            <person name="Saif S."/>
            <person name="Shea T."/>
            <person name="Sykes S."/>
            <person name="Wortman J."/>
            <person name="Nusbaum C."/>
            <person name="Birren B."/>
        </authorList>
    </citation>
    <scope>NUCLEOTIDE SEQUENCE [LARGE SCALE GENOMIC DNA]</scope>
    <source>
        <strain evidence="2">CBS 10118</strain>
    </source>
</reference>
<feature type="compositionally biased region" description="Low complexity" evidence="1">
    <location>
        <begin position="192"/>
        <end position="212"/>
    </location>
</feature>
<dbReference type="AlphaFoldDB" id="A0A1B9G7I9"/>
<evidence type="ECO:0008006" key="3">
    <source>
        <dbReference type="Google" id="ProtNLM"/>
    </source>
</evidence>
<feature type="compositionally biased region" description="Polar residues" evidence="1">
    <location>
        <begin position="713"/>
        <end position="724"/>
    </location>
</feature>
<proteinExistence type="predicted"/>
<dbReference type="VEuPathDB" id="FungiDB:I302_04689"/>
<protein>
    <recommendedName>
        <fullName evidence="3">BRCT domain-containing protein</fullName>
    </recommendedName>
</protein>
<feature type="region of interest" description="Disordered" evidence="1">
    <location>
        <begin position="416"/>
        <end position="438"/>
    </location>
</feature>
<feature type="compositionally biased region" description="Polar residues" evidence="1">
    <location>
        <begin position="135"/>
        <end position="148"/>
    </location>
</feature>
<feature type="compositionally biased region" description="Low complexity" evidence="1">
    <location>
        <begin position="229"/>
        <end position="243"/>
    </location>
</feature>
<evidence type="ECO:0000313" key="2">
    <source>
        <dbReference type="EMBL" id="OCF26997.1"/>
    </source>
</evidence>
<accession>A0A1B9G7I9</accession>
<organism evidence="2">
    <name type="scientific">Kwoniella bestiolae CBS 10118</name>
    <dbReference type="NCBI Taxonomy" id="1296100"/>
    <lineage>
        <taxon>Eukaryota</taxon>
        <taxon>Fungi</taxon>
        <taxon>Dikarya</taxon>
        <taxon>Basidiomycota</taxon>
        <taxon>Agaricomycotina</taxon>
        <taxon>Tremellomycetes</taxon>
        <taxon>Tremellales</taxon>
        <taxon>Cryptococcaceae</taxon>
        <taxon>Kwoniella</taxon>
    </lineage>
</organism>
<feature type="compositionally biased region" description="Basic and acidic residues" evidence="1">
    <location>
        <begin position="302"/>
        <end position="311"/>
    </location>
</feature>
<sequence length="928" mass="102881">MTTLESPFASLSSCVPSGSSSSSNQLAGASRPILRPRRSPYHTSSRPYRPSVHNSSSIHGRPCLSTGKRKASDFPFLLSGKKSKIIDLSSPQTIGHAGTYPVPTLPVCENGNDEIVTSGQNLERRVSISSFLIEQEPKGSSTPTSSALQYGGRVESAPTVEVQNVQGLKRHKKKSINLANDPAYTPPITNISSPSFSSSQSSSSSSSTSSASSLAAGHSLSISLARPTWRTRPSPISSPSRTCTFEEEVDELSEDVVVKEEKPEIIESVRISENDILTSQAITQDIPPSSAPEGAESTSISSHDDDQERPHGPSTSTLAVGIIPQVTDRRSRTDLDLSSASATAGLSLKAVRNADVTNDEMFCRSGLSSERPSATLYTKDQLSPRNKHAAKFCCVEIPTMCHSRLSTYQKMRRACEKKSPTTTSSNLLDPTPSHVTTRNAPVRFRDIPSSPSRSNLDLPLDDLFGPDTRTYRQAHENGRNTGNKRKRVEEEEPLKRTRKKATPQMERLEVKVEPIEEDLSPQEMLKRGRAENFDQSWLSTTAKATSRKVKKQIEMERCRLLVRGHYEILKNTPSSYLRGCVILMSFSDFPSKMYKTARRFVKVIGLAGGIVTSDRQDFATGTNAKCPVRIQVSPDRLVEVKQEPGTRHIYHMDLFQCVKWLDRRSLNPSAPTDHAVDTIPRRPPVNDRASAVAPVKHKKSRDAARRPIPSDQFYGTSTKRSNAAASRAELRSGRRRQVVMSTSAARASSASRVSSVNQQDTPLRKLARLFKHARAKKVKREWLTAPESDRLLAAREAGNRAVEELYNDLRAEWYKAAFVELGNWTGETNVLRRHAIFRVKRSKLSCLDKDPTICKIINTAGGLTTQDHPRGSGKHRFALVKGTSISQEDRVLAVQEEFLAKTELQFLDYLFDRYLKSEVFPEELARLF</sequence>
<feature type="region of interest" description="Disordered" evidence="1">
    <location>
        <begin position="229"/>
        <end position="257"/>
    </location>
</feature>
<feature type="compositionally biased region" description="Acidic residues" evidence="1">
    <location>
        <begin position="245"/>
        <end position="254"/>
    </location>
</feature>